<organism evidence="1 2">
    <name type="scientific">Plasmodium inui San Antonio 1</name>
    <dbReference type="NCBI Taxonomy" id="1237626"/>
    <lineage>
        <taxon>Eukaryota</taxon>
        <taxon>Sar</taxon>
        <taxon>Alveolata</taxon>
        <taxon>Apicomplexa</taxon>
        <taxon>Aconoidasida</taxon>
        <taxon>Haemosporida</taxon>
        <taxon>Plasmodiidae</taxon>
        <taxon>Plasmodium</taxon>
        <taxon>Plasmodium (Plasmodium)</taxon>
    </lineage>
</organism>
<dbReference type="GeneID" id="20040463"/>
<reference evidence="1 2" key="1">
    <citation type="submission" date="2013-02" db="EMBL/GenBank/DDBJ databases">
        <title>The Genome Sequence of Plasmodium inui San Antonio 1.</title>
        <authorList>
            <consortium name="The Broad Institute Genome Sequencing Platform"/>
            <consortium name="The Broad Institute Genome Sequencing Center for Infectious Disease"/>
            <person name="Neafsey D."/>
            <person name="Cheeseman I."/>
            <person name="Volkman S."/>
            <person name="Adams J."/>
            <person name="Walker B."/>
            <person name="Young S.K."/>
            <person name="Zeng Q."/>
            <person name="Gargeya S."/>
            <person name="Fitzgerald M."/>
            <person name="Haas B."/>
            <person name="Abouelleil A."/>
            <person name="Alvarado L."/>
            <person name="Arachchi H.M."/>
            <person name="Berlin A.M."/>
            <person name="Chapman S.B."/>
            <person name="Dewar J."/>
            <person name="Goldberg J."/>
            <person name="Griggs A."/>
            <person name="Gujja S."/>
            <person name="Hansen M."/>
            <person name="Howarth C."/>
            <person name="Imamovic A."/>
            <person name="Larimer J."/>
            <person name="McCowan C."/>
            <person name="Murphy C."/>
            <person name="Neiman D."/>
            <person name="Pearson M."/>
            <person name="Priest M."/>
            <person name="Roberts A."/>
            <person name="Saif S."/>
            <person name="Shea T."/>
            <person name="Sisk P."/>
            <person name="Sykes S."/>
            <person name="Wortman J."/>
            <person name="Nusbaum C."/>
            <person name="Birren B."/>
        </authorList>
    </citation>
    <scope>NUCLEOTIDE SEQUENCE [LARGE SCALE GENOMIC DNA]</scope>
    <source>
        <strain evidence="1 2">San Antonio 1</strain>
    </source>
</reference>
<dbReference type="AlphaFoldDB" id="W6ZYT2"/>
<dbReference type="EMBL" id="KI965502">
    <property type="protein sequence ID" value="EUD64445.1"/>
    <property type="molecule type" value="Genomic_DNA"/>
</dbReference>
<sequence length="78" mass="9130">MRGEVETHYVVPHQTPEKILICPIQYMKKWNTCLIYIREPKVMRKLISNLNESVNTQVNRREKLTGFAKPNSSNTPCL</sequence>
<dbReference type="RefSeq" id="XP_008818983.1">
    <property type="nucleotide sequence ID" value="XM_008820761.1"/>
</dbReference>
<dbReference type="Proteomes" id="UP000030640">
    <property type="component" value="Unassembled WGS sequence"/>
</dbReference>
<proteinExistence type="predicted"/>
<accession>W6ZYT2</accession>
<protein>
    <submittedName>
        <fullName evidence="1">Uncharacterized protein</fullName>
    </submittedName>
</protein>
<gene>
    <name evidence="1" type="ORF">C922_05189</name>
</gene>
<evidence type="ECO:0000313" key="2">
    <source>
        <dbReference type="Proteomes" id="UP000030640"/>
    </source>
</evidence>
<dbReference type="VEuPathDB" id="PlasmoDB:C922_05189"/>
<evidence type="ECO:0000313" key="1">
    <source>
        <dbReference type="EMBL" id="EUD64445.1"/>
    </source>
</evidence>
<keyword evidence="2" id="KW-1185">Reference proteome</keyword>
<name>W6ZYT2_9APIC</name>